<accession>A0AAE4JH84</accession>
<dbReference type="RefSeq" id="WP_310896910.1">
    <property type="nucleotide sequence ID" value="NZ_JAMQOM010000005.1"/>
</dbReference>
<evidence type="ECO:0000256" key="1">
    <source>
        <dbReference type="SAM" id="MobiDB-lite"/>
    </source>
</evidence>
<keyword evidence="3" id="KW-1185">Reference proteome</keyword>
<evidence type="ECO:0000313" key="3">
    <source>
        <dbReference type="Proteomes" id="UP001253439"/>
    </source>
</evidence>
<sequence>MTALNTERVTAEIDGDFVVFRIGMRVNTLWKIHKWLPVIRAMPSMLDELESDPGSGLLAHDTKLGIRNHESVQYWRSFEDLREYALDADARHAPAMQWTNEQMHESDDVGIWHETYLVRAGEYETIYHNAPPIGLGKAGTLSPATECRRTAAGRLGWTEGDDVSYDGKSVESDAVEPPKTGKND</sequence>
<evidence type="ECO:0000313" key="2">
    <source>
        <dbReference type="EMBL" id="MDS0222292.1"/>
    </source>
</evidence>
<comment type="caution">
    <text evidence="2">The sequence shown here is derived from an EMBL/GenBank/DDBJ whole genome shotgun (WGS) entry which is preliminary data.</text>
</comment>
<gene>
    <name evidence="2" type="ORF">NDI54_13130</name>
</gene>
<proteinExistence type="predicted"/>
<dbReference type="InterPro" id="IPR025444">
    <property type="entry name" value="Monooxy_af470"/>
</dbReference>
<protein>
    <submittedName>
        <fullName evidence="2">DUF4188 domain-containing protein</fullName>
    </submittedName>
</protein>
<organism evidence="2 3">
    <name type="scientific">Haloarcula terrestris</name>
    <dbReference type="NCBI Taxonomy" id="2950533"/>
    <lineage>
        <taxon>Archaea</taxon>
        <taxon>Methanobacteriati</taxon>
        <taxon>Methanobacteriota</taxon>
        <taxon>Stenosarchaea group</taxon>
        <taxon>Halobacteria</taxon>
        <taxon>Halobacteriales</taxon>
        <taxon>Haloarculaceae</taxon>
        <taxon>Haloarcula</taxon>
    </lineage>
</organism>
<feature type="region of interest" description="Disordered" evidence="1">
    <location>
        <begin position="157"/>
        <end position="184"/>
    </location>
</feature>
<dbReference type="AlphaFoldDB" id="A0AAE4JH84"/>
<dbReference type="Proteomes" id="UP001253439">
    <property type="component" value="Unassembled WGS sequence"/>
</dbReference>
<dbReference type="Pfam" id="PF13826">
    <property type="entry name" value="Monooxy_af470-like"/>
    <property type="match status" value="1"/>
</dbReference>
<name>A0AAE4JH84_9EURY</name>
<reference evidence="2 3" key="1">
    <citation type="submission" date="2022-06" db="EMBL/GenBank/DDBJ databases">
        <title>Haloarcula sp. a new haloarchaeum isolate from saline soil.</title>
        <authorList>
            <person name="Strakova D."/>
            <person name="Galisteo C."/>
            <person name="Sanchez-Porro C."/>
            <person name="Ventosa A."/>
        </authorList>
    </citation>
    <scope>NUCLEOTIDE SEQUENCE [LARGE SCALE GENOMIC DNA]</scope>
    <source>
        <strain evidence="2 3">S1AR25-5A</strain>
    </source>
</reference>
<dbReference type="EMBL" id="JAMQOM010000005">
    <property type="protein sequence ID" value="MDS0222292.1"/>
    <property type="molecule type" value="Genomic_DNA"/>
</dbReference>